<accession>A0A516RIR3</accession>
<dbReference type="AlphaFoldDB" id="A0A516RIR3"/>
<reference evidence="3 4" key="1">
    <citation type="journal article" date="2019" name="J. Ind. Microbiol. Biotechnol.">
        <title>The complete genomic sequence of Streptomyces spectabilis NRRL-2792 and identification of secondary metabolite biosynthetic gene clusters.</title>
        <authorList>
            <person name="Sinha A."/>
            <person name="Phillips-Salemka S."/>
            <person name="Niraula T.A."/>
            <person name="Short K.A."/>
            <person name="Niraula N.P."/>
        </authorList>
    </citation>
    <scope>NUCLEOTIDE SEQUENCE [LARGE SCALE GENOMIC DNA]</scope>
    <source>
        <strain evidence="3 4">NRRL 2792</strain>
    </source>
</reference>
<evidence type="ECO:0000313" key="4">
    <source>
        <dbReference type="Proteomes" id="UP000316806"/>
    </source>
</evidence>
<dbReference type="Pfam" id="PF20271">
    <property type="entry name" value="CATASP"/>
    <property type="match status" value="1"/>
</dbReference>
<evidence type="ECO:0000313" key="3">
    <source>
        <dbReference type="EMBL" id="QDQ15515.1"/>
    </source>
</evidence>
<gene>
    <name evidence="3" type="ORF">FH965_37225</name>
</gene>
<protein>
    <recommendedName>
        <fullName evidence="2">CATRA-Associated Small Protein domain-containing protein</fullName>
    </recommendedName>
</protein>
<dbReference type="RefSeq" id="WP_144322719.1">
    <property type="nucleotide sequence ID" value="NZ_CP040916.1"/>
</dbReference>
<proteinExistence type="predicted"/>
<name>A0A516RIR3_STRST</name>
<dbReference type="EMBL" id="CP040916">
    <property type="protein sequence ID" value="QDQ15515.1"/>
    <property type="molecule type" value="Genomic_DNA"/>
</dbReference>
<feature type="domain" description="CATRA-Associated Small Protein" evidence="2">
    <location>
        <begin position="17"/>
        <end position="97"/>
    </location>
</feature>
<feature type="region of interest" description="Disordered" evidence="1">
    <location>
        <begin position="96"/>
        <end position="122"/>
    </location>
</feature>
<dbReference type="InterPro" id="IPR046924">
    <property type="entry name" value="CATASP"/>
</dbReference>
<evidence type="ECO:0000256" key="1">
    <source>
        <dbReference type="SAM" id="MobiDB-lite"/>
    </source>
</evidence>
<feature type="compositionally biased region" description="Acidic residues" evidence="1">
    <location>
        <begin position="112"/>
        <end position="122"/>
    </location>
</feature>
<organism evidence="3 4">
    <name type="scientific">Streptomyces spectabilis</name>
    <dbReference type="NCBI Taxonomy" id="68270"/>
    <lineage>
        <taxon>Bacteria</taxon>
        <taxon>Bacillati</taxon>
        <taxon>Actinomycetota</taxon>
        <taxon>Actinomycetes</taxon>
        <taxon>Kitasatosporales</taxon>
        <taxon>Streptomycetaceae</taxon>
        <taxon>Streptomyces</taxon>
    </lineage>
</organism>
<dbReference type="Proteomes" id="UP000316806">
    <property type="component" value="Chromosome"/>
</dbReference>
<evidence type="ECO:0000259" key="2">
    <source>
        <dbReference type="Pfam" id="PF20271"/>
    </source>
</evidence>
<sequence length="122" mass="12863">MADTTAGNDFEEAARQAASALGRIVQWSMPATRWRAVAAAVEAVGQSWRAGDGERLRLAAARLALAGPRLVATRHEDEPLAPAPAEVHERSNVLITEILNRSRSDPPASPAEGEDDQGEGGA</sequence>